<dbReference type="EMBL" id="JAWJWE010000037">
    <property type="protein sequence ID" value="KAK6625778.1"/>
    <property type="molecule type" value="Genomic_DNA"/>
</dbReference>
<accession>A0AAN8S1W9</accession>
<dbReference type="AlphaFoldDB" id="A0AAN8S1W9"/>
<dbReference type="Proteomes" id="UP001372834">
    <property type="component" value="Unassembled WGS sequence"/>
</dbReference>
<evidence type="ECO:0000313" key="3">
    <source>
        <dbReference type="Proteomes" id="UP001372834"/>
    </source>
</evidence>
<name>A0AAN8S1W9_POLSC</name>
<evidence type="ECO:0000256" key="1">
    <source>
        <dbReference type="SAM" id="MobiDB-lite"/>
    </source>
</evidence>
<organism evidence="2 3">
    <name type="scientific">Polyplax serrata</name>
    <name type="common">Common mouse louse</name>
    <dbReference type="NCBI Taxonomy" id="468196"/>
    <lineage>
        <taxon>Eukaryota</taxon>
        <taxon>Metazoa</taxon>
        <taxon>Ecdysozoa</taxon>
        <taxon>Arthropoda</taxon>
        <taxon>Hexapoda</taxon>
        <taxon>Insecta</taxon>
        <taxon>Pterygota</taxon>
        <taxon>Neoptera</taxon>
        <taxon>Paraneoptera</taxon>
        <taxon>Psocodea</taxon>
        <taxon>Troctomorpha</taxon>
        <taxon>Phthiraptera</taxon>
        <taxon>Anoplura</taxon>
        <taxon>Polyplacidae</taxon>
        <taxon>Polyplax</taxon>
    </lineage>
</organism>
<evidence type="ECO:0000313" key="2">
    <source>
        <dbReference type="EMBL" id="KAK6625778.1"/>
    </source>
</evidence>
<feature type="region of interest" description="Disordered" evidence="1">
    <location>
        <begin position="73"/>
        <end position="143"/>
    </location>
</feature>
<gene>
    <name evidence="2" type="ORF">RUM43_006077</name>
</gene>
<feature type="compositionally biased region" description="Basic and acidic residues" evidence="1">
    <location>
        <begin position="93"/>
        <end position="104"/>
    </location>
</feature>
<sequence length="143" mass="15856">MKSLLFTDWNIDGFIQPHNYDDDCSGKEITKRGSTGPFSSTASFLPMSKFKESLAKAESDTYKTLGTQTLHENKEKQFCAEKRPVNDIQQTGTKDRRLDDDAIGEKAPANPSEDCRIKPNGKSPLEDQYVVKAVPGGKREGSP</sequence>
<proteinExistence type="predicted"/>
<feature type="compositionally biased region" description="Basic and acidic residues" evidence="1">
    <location>
        <begin position="73"/>
        <end position="85"/>
    </location>
</feature>
<protein>
    <submittedName>
        <fullName evidence="2">Uncharacterized protein</fullName>
    </submittedName>
</protein>
<comment type="caution">
    <text evidence="2">The sequence shown here is derived from an EMBL/GenBank/DDBJ whole genome shotgun (WGS) entry which is preliminary data.</text>
</comment>
<reference evidence="2 3" key="1">
    <citation type="submission" date="2023-10" db="EMBL/GenBank/DDBJ databases">
        <title>Genomes of two closely related lineages of the louse Polyplax serrata with different host specificities.</title>
        <authorList>
            <person name="Martinu J."/>
            <person name="Tarabai H."/>
            <person name="Stefka J."/>
            <person name="Hypsa V."/>
        </authorList>
    </citation>
    <scope>NUCLEOTIDE SEQUENCE [LARGE SCALE GENOMIC DNA]</scope>
    <source>
        <strain evidence="2">HR10_N</strain>
    </source>
</reference>